<dbReference type="GO" id="GO:0020037">
    <property type="term" value="F:heme binding"/>
    <property type="evidence" value="ECO:0007669"/>
    <property type="project" value="TreeGrafter"/>
</dbReference>
<keyword evidence="3" id="KW-1003">Cell membrane</keyword>
<evidence type="ECO:0000256" key="5">
    <source>
        <dbReference type="ARBA" id="ARBA00022692"/>
    </source>
</evidence>
<dbReference type="InterPro" id="IPR052168">
    <property type="entry name" value="Cytochrome_b561_oxidase"/>
</dbReference>
<dbReference type="EMBL" id="JAVMIP010000002">
    <property type="protein sequence ID" value="MDS3859903.1"/>
    <property type="molecule type" value="Genomic_DNA"/>
</dbReference>
<dbReference type="GO" id="GO:0022904">
    <property type="term" value="P:respiratory electron transport chain"/>
    <property type="evidence" value="ECO:0007669"/>
    <property type="project" value="InterPro"/>
</dbReference>
<evidence type="ECO:0000256" key="2">
    <source>
        <dbReference type="ARBA" id="ARBA00022448"/>
    </source>
</evidence>
<keyword evidence="6" id="KW-0479">Metal-binding</keyword>
<gene>
    <name evidence="14" type="ORF">RIF25_03685</name>
</gene>
<feature type="transmembrane region" description="Helical" evidence="12">
    <location>
        <begin position="21"/>
        <end position="39"/>
    </location>
</feature>
<keyword evidence="4" id="KW-0349">Heme</keyword>
<comment type="subcellular location">
    <subcellularLocation>
        <location evidence="1">Cell membrane</location>
        <topology evidence="1">Multi-pass membrane protein</topology>
    </subcellularLocation>
</comment>
<dbReference type="GO" id="GO:0005886">
    <property type="term" value="C:plasma membrane"/>
    <property type="evidence" value="ECO:0007669"/>
    <property type="project" value="UniProtKB-SubCell"/>
</dbReference>
<accession>A0AAE4JW94</accession>
<evidence type="ECO:0000256" key="11">
    <source>
        <dbReference type="ARBA" id="ARBA00037975"/>
    </source>
</evidence>
<dbReference type="AlphaFoldDB" id="A0AAE4JW94"/>
<feature type="transmembrane region" description="Helical" evidence="12">
    <location>
        <begin position="150"/>
        <end position="168"/>
    </location>
</feature>
<keyword evidence="7" id="KW-0249">Electron transport</keyword>
<feature type="transmembrane region" description="Helical" evidence="12">
    <location>
        <begin position="97"/>
        <end position="117"/>
    </location>
</feature>
<dbReference type="PANTHER" id="PTHR30529">
    <property type="entry name" value="CYTOCHROME B561"/>
    <property type="match status" value="1"/>
</dbReference>
<comment type="caution">
    <text evidence="14">The sequence shown here is derived from an EMBL/GenBank/DDBJ whole genome shotgun (WGS) entry which is preliminary data.</text>
</comment>
<keyword evidence="15" id="KW-1185">Reference proteome</keyword>
<evidence type="ECO:0000313" key="14">
    <source>
        <dbReference type="EMBL" id="MDS3859903.1"/>
    </source>
</evidence>
<evidence type="ECO:0000256" key="4">
    <source>
        <dbReference type="ARBA" id="ARBA00022617"/>
    </source>
</evidence>
<dbReference type="Proteomes" id="UP001268256">
    <property type="component" value="Unassembled WGS sequence"/>
</dbReference>
<keyword evidence="9" id="KW-0408">Iron</keyword>
<dbReference type="GO" id="GO:0009055">
    <property type="term" value="F:electron transfer activity"/>
    <property type="evidence" value="ECO:0007669"/>
    <property type="project" value="InterPro"/>
</dbReference>
<keyword evidence="8 12" id="KW-1133">Transmembrane helix</keyword>
<dbReference type="PANTHER" id="PTHR30529:SF1">
    <property type="entry name" value="CYTOCHROME B561 HOMOLOG 2"/>
    <property type="match status" value="1"/>
</dbReference>
<evidence type="ECO:0000313" key="15">
    <source>
        <dbReference type="Proteomes" id="UP001268256"/>
    </source>
</evidence>
<feature type="transmembrane region" description="Helical" evidence="12">
    <location>
        <begin position="59"/>
        <end position="77"/>
    </location>
</feature>
<dbReference type="SUPFAM" id="SSF81342">
    <property type="entry name" value="Transmembrane di-heme cytochromes"/>
    <property type="match status" value="1"/>
</dbReference>
<evidence type="ECO:0000256" key="1">
    <source>
        <dbReference type="ARBA" id="ARBA00004651"/>
    </source>
</evidence>
<evidence type="ECO:0000256" key="8">
    <source>
        <dbReference type="ARBA" id="ARBA00022989"/>
    </source>
</evidence>
<sequence>MAQWLTVKTRVNSAFQLLMSFHWAMYWCFLILFTTGTIMARLTRGTPGRSEMYDFHKGLGVIVLLLLVARFLVLLRVWWRKYTKQLPKFSPAWWQKFLLHCLLYLLMVVVPLSGLLFSNSRRSGSVQVFGITLPDLFPVNPQAVELGQDLHFWLAYTFLLTIVVHVMAQKKFVQAQWRRYFT</sequence>
<dbReference type="Gene3D" id="1.20.950.20">
    <property type="entry name" value="Transmembrane di-heme cytochromes, Chain C"/>
    <property type="match status" value="1"/>
</dbReference>
<keyword evidence="2" id="KW-0813">Transport</keyword>
<dbReference type="GO" id="GO:0046872">
    <property type="term" value="F:metal ion binding"/>
    <property type="evidence" value="ECO:0007669"/>
    <property type="project" value="UniProtKB-KW"/>
</dbReference>
<dbReference type="InterPro" id="IPR016174">
    <property type="entry name" value="Di-haem_cyt_TM"/>
</dbReference>
<keyword evidence="5 12" id="KW-0812">Transmembrane</keyword>
<reference evidence="15" key="1">
    <citation type="submission" date="2023-07" db="EMBL/GenBank/DDBJ databases">
        <authorList>
            <person name="Luz R."/>
            <person name="Cordeiro R."/>
            <person name="Fonseca A."/>
            <person name="Goncalves V."/>
        </authorList>
    </citation>
    <scope>NUCLEOTIDE SEQUENCE [LARGE SCALE GENOMIC DNA]</scope>
    <source>
        <strain evidence="15">BACA0444</strain>
    </source>
</reference>
<evidence type="ECO:0000256" key="7">
    <source>
        <dbReference type="ARBA" id="ARBA00022982"/>
    </source>
</evidence>
<comment type="similarity">
    <text evidence="11">Belongs to the cytochrome b561 family.</text>
</comment>
<dbReference type="Pfam" id="PF01292">
    <property type="entry name" value="Ni_hydr_CYTB"/>
    <property type="match status" value="1"/>
</dbReference>
<dbReference type="InterPro" id="IPR011577">
    <property type="entry name" value="Cyt_b561_bac/Ni-Hgenase"/>
</dbReference>
<name>A0AAE4JW94_9CYAN</name>
<keyword evidence="10 12" id="KW-0472">Membrane</keyword>
<feature type="domain" description="Cytochrome b561 bacterial/Ni-hydrogenase" evidence="13">
    <location>
        <begin position="18"/>
        <end position="168"/>
    </location>
</feature>
<evidence type="ECO:0000259" key="13">
    <source>
        <dbReference type="Pfam" id="PF01292"/>
    </source>
</evidence>
<evidence type="ECO:0000256" key="12">
    <source>
        <dbReference type="SAM" id="Phobius"/>
    </source>
</evidence>
<evidence type="ECO:0000256" key="10">
    <source>
        <dbReference type="ARBA" id="ARBA00023136"/>
    </source>
</evidence>
<dbReference type="RefSeq" id="WP_322877198.1">
    <property type="nucleotide sequence ID" value="NZ_JAVMIP010000002.1"/>
</dbReference>
<evidence type="ECO:0000256" key="3">
    <source>
        <dbReference type="ARBA" id="ARBA00022475"/>
    </source>
</evidence>
<protein>
    <submittedName>
        <fullName evidence="14">Cytochrome b/b6 domain-containing protein</fullName>
    </submittedName>
</protein>
<proteinExistence type="inferred from homology"/>
<evidence type="ECO:0000256" key="9">
    <source>
        <dbReference type="ARBA" id="ARBA00023004"/>
    </source>
</evidence>
<organism evidence="14 15">
    <name type="scientific">Pseudocalidococcus azoricus BACA0444</name>
    <dbReference type="NCBI Taxonomy" id="2918990"/>
    <lineage>
        <taxon>Bacteria</taxon>
        <taxon>Bacillati</taxon>
        <taxon>Cyanobacteriota</taxon>
        <taxon>Cyanophyceae</taxon>
        <taxon>Acaryochloridales</taxon>
        <taxon>Thermosynechococcaceae</taxon>
        <taxon>Pseudocalidococcus</taxon>
        <taxon>Pseudocalidococcus azoricus</taxon>
    </lineage>
</organism>
<evidence type="ECO:0000256" key="6">
    <source>
        <dbReference type="ARBA" id="ARBA00022723"/>
    </source>
</evidence>